<dbReference type="AlphaFoldDB" id="A0A0G4IGE0"/>
<reference evidence="2 4" key="2">
    <citation type="submission" date="2018-03" db="EMBL/GenBank/DDBJ databases">
        <authorList>
            <person name="Fogelqvist J."/>
        </authorList>
    </citation>
    <scope>NUCLEOTIDE SEQUENCE [LARGE SCALE GENOMIC DNA]</scope>
</reference>
<reference evidence="1 3" key="1">
    <citation type="submission" date="2015-02" db="EMBL/GenBank/DDBJ databases">
        <authorList>
            <person name="Chooi Y.-H."/>
        </authorList>
    </citation>
    <scope>NUCLEOTIDE SEQUENCE [LARGE SCALE GENOMIC DNA]</scope>
    <source>
        <strain evidence="1">E3</strain>
    </source>
</reference>
<dbReference type="EMBL" id="OVEO01000006">
    <property type="protein sequence ID" value="SPQ96613.1"/>
    <property type="molecule type" value="Genomic_DNA"/>
</dbReference>
<dbReference type="EMBL" id="CDSF01000001">
    <property type="protein sequence ID" value="CEO94251.1"/>
    <property type="molecule type" value="Genomic_DNA"/>
</dbReference>
<keyword evidence="2" id="KW-0496">Mitochondrion</keyword>
<evidence type="ECO:0000313" key="4">
    <source>
        <dbReference type="Proteomes" id="UP000290189"/>
    </source>
</evidence>
<dbReference type="Proteomes" id="UP000290189">
    <property type="component" value="Unassembled WGS sequence"/>
</dbReference>
<evidence type="ECO:0008006" key="5">
    <source>
        <dbReference type="Google" id="ProtNLM"/>
    </source>
</evidence>
<organism evidence="1 3">
    <name type="scientific">Plasmodiophora brassicae</name>
    <name type="common">Clubroot disease agent</name>
    <dbReference type="NCBI Taxonomy" id="37360"/>
    <lineage>
        <taxon>Eukaryota</taxon>
        <taxon>Sar</taxon>
        <taxon>Rhizaria</taxon>
        <taxon>Endomyxa</taxon>
        <taxon>Phytomyxea</taxon>
        <taxon>Plasmodiophorida</taxon>
        <taxon>Plasmodiophoridae</taxon>
        <taxon>Plasmodiophora</taxon>
    </lineage>
</organism>
<name>A0A0G4IGE0_PLABS</name>
<evidence type="ECO:0000313" key="1">
    <source>
        <dbReference type="EMBL" id="CEO94251.1"/>
    </source>
</evidence>
<dbReference type="Proteomes" id="UP000039324">
    <property type="component" value="Unassembled WGS sequence"/>
</dbReference>
<accession>A0A0G4IGE0</accession>
<evidence type="ECO:0000313" key="2">
    <source>
        <dbReference type="EMBL" id="SPQ96613.1"/>
    </source>
</evidence>
<geneLocation type="mitochondrion" evidence="2"/>
<dbReference type="OrthoDB" id="64893at2759"/>
<sequence>MMCDRAGFYDWQGSGMYQLFKTDAVEVQCRLKSVNVGLSVVEYCTMKIQPDSSSACPVVIQSPPEDDQQNIKVDGETIPLPQIGTALDKKGLKGSYVANRITVVVPSPSGDITITAGLYWFTIDAPDVTSCDGMCGTCSGTETVPSDIPGFARKYGSMPAIVPGCTPGNSTTTAPPQEPFEPCNQSIVPVNPVFESEAVMRSVIKACMCGGTESQLKTDVVFARHVENCIYDKSLGPGAEAAARSNMELFQHVTNTTLSGDLNAILVDHCKMAPADQDIGSGVTYHLRVTASADSTKRAAFLANRDTQFCGAGTPTTCRGTDSRFDQWCLDNCNHNPPFCPADYCTCQQ</sequence>
<proteinExistence type="predicted"/>
<gene>
    <name evidence="1" type="ORF">PBRA_000036</name>
    <name evidence="2" type="ORF">PLBR_LOCUS3828</name>
</gene>
<evidence type="ECO:0000313" key="3">
    <source>
        <dbReference type="Proteomes" id="UP000039324"/>
    </source>
</evidence>
<protein>
    <recommendedName>
        <fullName evidence="5">VWFD domain-containing protein</fullName>
    </recommendedName>
</protein>
<keyword evidence="3" id="KW-1185">Reference proteome</keyword>